<evidence type="ECO:0000256" key="2">
    <source>
        <dbReference type="SAM" id="SignalP"/>
    </source>
</evidence>
<keyword evidence="2" id="KW-0732">Signal</keyword>
<reference evidence="4" key="1">
    <citation type="journal article" date="2014" name="Proc. Natl. Acad. Sci. U.S.A.">
        <title>Extensive sampling of basidiomycete genomes demonstrates inadequacy of the white-rot/brown-rot paradigm for wood decay fungi.</title>
        <authorList>
            <person name="Riley R."/>
            <person name="Salamov A.A."/>
            <person name="Brown D.W."/>
            <person name="Nagy L.G."/>
            <person name="Floudas D."/>
            <person name="Held B.W."/>
            <person name="Levasseur A."/>
            <person name="Lombard V."/>
            <person name="Morin E."/>
            <person name="Otillar R."/>
            <person name="Lindquist E.A."/>
            <person name="Sun H."/>
            <person name="LaButti K.M."/>
            <person name="Schmutz J."/>
            <person name="Jabbour D."/>
            <person name="Luo H."/>
            <person name="Baker S.E."/>
            <person name="Pisabarro A.G."/>
            <person name="Walton J.D."/>
            <person name="Blanchette R.A."/>
            <person name="Henrissat B."/>
            <person name="Martin F."/>
            <person name="Cullen D."/>
            <person name="Hibbett D.S."/>
            <person name="Grigoriev I.V."/>
        </authorList>
    </citation>
    <scope>NUCLEOTIDE SEQUENCE [LARGE SCALE GENOMIC DNA]</scope>
    <source>
        <strain evidence="4">CBS 339.88</strain>
    </source>
</reference>
<dbReference type="AlphaFoldDB" id="A0A067SJR4"/>
<feature type="compositionally biased region" description="Basic and acidic residues" evidence="1">
    <location>
        <begin position="73"/>
        <end position="83"/>
    </location>
</feature>
<feature type="chain" id="PRO_5001645925" evidence="2">
    <location>
        <begin position="25"/>
        <end position="132"/>
    </location>
</feature>
<name>A0A067SJR4_GALM3</name>
<evidence type="ECO:0000256" key="1">
    <source>
        <dbReference type="SAM" id="MobiDB-lite"/>
    </source>
</evidence>
<proteinExistence type="predicted"/>
<accession>A0A067SJR4</accession>
<feature type="non-terminal residue" evidence="3">
    <location>
        <position position="1"/>
    </location>
</feature>
<evidence type="ECO:0000313" key="4">
    <source>
        <dbReference type="Proteomes" id="UP000027222"/>
    </source>
</evidence>
<keyword evidence="4" id="KW-1185">Reference proteome</keyword>
<feature type="signal peptide" evidence="2">
    <location>
        <begin position="1"/>
        <end position="24"/>
    </location>
</feature>
<dbReference type="Proteomes" id="UP000027222">
    <property type="component" value="Unassembled WGS sequence"/>
</dbReference>
<organism evidence="3 4">
    <name type="scientific">Galerina marginata (strain CBS 339.88)</name>
    <dbReference type="NCBI Taxonomy" id="685588"/>
    <lineage>
        <taxon>Eukaryota</taxon>
        <taxon>Fungi</taxon>
        <taxon>Dikarya</taxon>
        <taxon>Basidiomycota</taxon>
        <taxon>Agaricomycotina</taxon>
        <taxon>Agaricomycetes</taxon>
        <taxon>Agaricomycetidae</taxon>
        <taxon>Agaricales</taxon>
        <taxon>Agaricineae</taxon>
        <taxon>Strophariaceae</taxon>
        <taxon>Galerina</taxon>
    </lineage>
</organism>
<dbReference type="EMBL" id="KL142418">
    <property type="protein sequence ID" value="KDR66968.1"/>
    <property type="molecule type" value="Genomic_DNA"/>
</dbReference>
<gene>
    <name evidence="3" type="ORF">GALMADRAFT_258624</name>
</gene>
<feature type="compositionally biased region" description="Pro residues" evidence="1">
    <location>
        <begin position="53"/>
        <end position="67"/>
    </location>
</feature>
<evidence type="ECO:0000313" key="3">
    <source>
        <dbReference type="EMBL" id="KDR66968.1"/>
    </source>
</evidence>
<sequence length="132" mass="14137">LLLHVLLKLVVLLLKLVLFPPPQAPPPHAPQARLLLKLVSSPSPCSSCSHQARPPPPRPPPPRPPSAASPRHCTHDHGFVAHDELEELGASGTGSKLLTSDFPRATGEGAGGVDKRTPLIKLIKTCRLKSFR</sequence>
<protein>
    <submittedName>
        <fullName evidence="3">Uncharacterized protein</fullName>
    </submittedName>
</protein>
<feature type="region of interest" description="Disordered" evidence="1">
    <location>
        <begin position="41"/>
        <end position="111"/>
    </location>
</feature>
<dbReference type="HOGENOM" id="CLU_1922057_0_0_1"/>